<reference evidence="1" key="2">
    <citation type="journal article" date="2015" name="Fish Shellfish Immunol.">
        <title>Early steps in the European eel (Anguilla anguilla)-Vibrio vulnificus interaction in the gills: Role of the RtxA13 toxin.</title>
        <authorList>
            <person name="Callol A."/>
            <person name="Pajuelo D."/>
            <person name="Ebbesson L."/>
            <person name="Teles M."/>
            <person name="MacKenzie S."/>
            <person name="Amaro C."/>
        </authorList>
    </citation>
    <scope>NUCLEOTIDE SEQUENCE</scope>
</reference>
<reference evidence="1" key="1">
    <citation type="submission" date="2014-11" db="EMBL/GenBank/DDBJ databases">
        <authorList>
            <person name="Amaro Gonzalez C."/>
        </authorList>
    </citation>
    <scope>NUCLEOTIDE SEQUENCE</scope>
</reference>
<organism evidence="1">
    <name type="scientific">Anguilla anguilla</name>
    <name type="common">European freshwater eel</name>
    <name type="synonym">Muraena anguilla</name>
    <dbReference type="NCBI Taxonomy" id="7936"/>
    <lineage>
        <taxon>Eukaryota</taxon>
        <taxon>Metazoa</taxon>
        <taxon>Chordata</taxon>
        <taxon>Craniata</taxon>
        <taxon>Vertebrata</taxon>
        <taxon>Euteleostomi</taxon>
        <taxon>Actinopterygii</taxon>
        <taxon>Neopterygii</taxon>
        <taxon>Teleostei</taxon>
        <taxon>Anguilliformes</taxon>
        <taxon>Anguillidae</taxon>
        <taxon>Anguilla</taxon>
    </lineage>
</organism>
<proteinExistence type="predicted"/>
<accession>A0A0E9UTI6</accession>
<name>A0A0E9UTI6_ANGAN</name>
<dbReference type="AlphaFoldDB" id="A0A0E9UTI6"/>
<dbReference type="EMBL" id="GBXM01039440">
    <property type="protein sequence ID" value="JAH69137.1"/>
    <property type="molecule type" value="Transcribed_RNA"/>
</dbReference>
<protein>
    <submittedName>
        <fullName evidence="1">Uncharacterized protein</fullName>
    </submittedName>
</protein>
<evidence type="ECO:0000313" key="1">
    <source>
        <dbReference type="EMBL" id="JAH69137.1"/>
    </source>
</evidence>
<sequence>MCVCACVCVCVCYGEPEWWTTCPCPQGMFRHYFEPPYGVQQKKS</sequence>